<gene>
    <name evidence="4" type="ORF">MWN33_08535</name>
</gene>
<dbReference type="Proteomes" id="UP001202867">
    <property type="component" value="Unassembled WGS sequence"/>
</dbReference>
<dbReference type="PROSITE" id="PS51186">
    <property type="entry name" value="GNAT"/>
    <property type="match status" value="1"/>
</dbReference>
<dbReference type="Gene3D" id="3.40.630.30">
    <property type="match status" value="1"/>
</dbReference>
<name>A0ABT0DLC1_9HYPH</name>
<dbReference type="PANTHER" id="PTHR10545:SF29">
    <property type="entry name" value="GH14572P-RELATED"/>
    <property type="match status" value="1"/>
</dbReference>
<reference evidence="4 5" key="1">
    <citation type="submission" date="2022-04" db="EMBL/GenBank/DDBJ databases">
        <authorList>
            <person name="Grouzdev D.S."/>
            <person name="Pantiukh K.S."/>
            <person name="Krutkina M.S."/>
        </authorList>
    </citation>
    <scope>NUCLEOTIDE SEQUENCE [LARGE SCALE GENOMIC DNA]</scope>
    <source>
        <strain evidence="4 5">Jip08</strain>
    </source>
</reference>
<dbReference type="InterPro" id="IPR016181">
    <property type="entry name" value="Acyl_CoA_acyltransferase"/>
</dbReference>
<sequence length="159" mass="18154">MSLSLRPARRDDAALILAFVRELADYEKLRHEVEAELADIERDLFGSNPRVFCDIAEWDGAPAGFALWFYNYSTFRGRHGIFLEDIFVRPAFRSRGIATALMRALAQRCVTEKLGRFEWNVLDWNAPAIRFYRSVGAIPLDAWTTQRVDGEALERLAAG</sequence>
<dbReference type="InterPro" id="IPR000182">
    <property type="entry name" value="GNAT_dom"/>
</dbReference>
<evidence type="ECO:0000256" key="1">
    <source>
        <dbReference type="ARBA" id="ARBA00022679"/>
    </source>
</evidence>
<keyword evidence="2" id="KW-0012">Acyltransferase</keyword>
<organism evidence="4 5">
    <name type="scientific">Ancylobacter koreensis</name>
    <dbReference type="NCBI Taxonomy" id="266121"/>
    <lineage>
        <taxon>Bacteria</taxon>
        <taxon>Pseudomonadati</taxon>
        <taxon>Pseudomonadota</taxon>
        <taxon>Alphaproteobacteria</taxon>
        <taxon>Hyphomicrobiales</taxon>
        <taxon>Xanthobacteraceae</taxon>
        <taxon>Ancylobacter</taxon>
    </lineage>
</organism>
<evidence type="ECO:0000313" key="4">
    <source>
        <dbReference type="EMBL" id="MCK0208075.1"/>
    </source>
</evidence>
<dbReference type="Pfam" id="PF00583">
    <property type="entry name" value="Acetyltransf_1"/>
    <property type="match status" value="1"/>
</dbReference>
<dbReference type="SUPFAM" id="SSF55729">
    <property type="entry name" value="Acyl-CoA N-acyltransferases (Nat)"/>
    <property type="match status" value="1"/>
</dbReference>
<dbReference type="CDD" id="cd04301">
    <property type="entry name" value="NAT_SF"/>
    <property type="match status" value="1"/>
</dbReference>
<keyword evidence="1" id="KW-0808">Transferase</keyword>
<feature type="domain" description="N-acetyltransferase" evidence="3">
    <location>
        <begin position="3"/>
        <end position="159"/>
    </location>
</feature>
<evidence type="ECO:0000313" key="5">
    <source>
        <dbReference type="Proteomes" id="UP001202867"/>
    </source>
</evidence>
<dbReference type="InterPro" id="IPR051016">
    <property type="entry name" value="Diverse_Substrate_AcTransf"/>
</dbReference>
<comment type="caution">
    <text evidence="4">The sequence shown here is derived from an EMBL/GenBank/DDBJ whole genome shotgun (WGS) entry which is preliminary data.</text>
</comment>
<dbReference type="EMBL" id="JALKCG010000002">
    <property type="protein sequence ID" value="MCK0208075.1"/>
    <property type="molecule type" value="Genomic_DNA"/>
</dbReference>
<reference evidence="5" key="2">
    <citation type="submission" date="2023-07" db="EMBL/GenBank/DDBJ databases">
        <title>Ancylobacter moscoviensis sp. nov., facultatively methylotrophic bacteria from activated sludge and the reclassification of Starkeya novella (Starkey 1934) Kelly et al. 2000 as Ancylobacter novellus comb. nov., Starkeya koreensis Im et al. 2006 as Ancylobacter koreensis comb.nov., Angulomicrobium tetraedrale Vasil'eva et al. 1986 as Ancylobacter tetraedralis comb. nov., Angulomicrobium amanitiforme Fritz et al. 2004 as Ancylobacter amanitiformis comb. nov. and Methylorhabdus multivorans Doronina et al. 1996 as Ancylobacter multivorans comb. nov. and emended description of the genus Ancylobacter.</title>
        <authorList>
            <person name="Doronina N."/>
            <person name="Chemodurova A."/>
            <person name="Grouzdev D."/>
            <person name="Koziaeva V."/>
            <person name="Shi W."/>
            <person name="Wu L."/>
            <person name="Kaparullina E."/>
        </authorList>
    </citation>
    <scope>NUCLEOTIDE SEQUENCE [LARGE SCALE GENOMIC DNA]</scope>
    <source>
        <strain evidence="5">Jip08</strain>
    </source>
</reference>
<evidence type="ECO:0000259" key="3">
    <source>
        <dbReference type="PROSITE" id="PS51186"/>
    </source>
</evidence>
<accession>A0ABT0DLC1</accession>
<proteinExistence type="predicted"/>
<protein>
    <submittedName>
        <fullName evidence="4">GNAT family N-acetyltransferase</fullName>
    </submittedName>
</protein>
<keyword evidence="5" id="KW-1185">Reference proteome</keyword>
<dbReference type="PANTHER" id="PTHR10545">
    <property type="entry name" value="DIAMINE N-ACETYLTRANSFERASE"/>
    <property type="match status" value="1"/>
</dbReference>
<dbReference type="RefSeq" id="WP_247200062.1">
    <property type="nucleotide sequence ID" value="NZ_JALKCG010000002.1"/>
</dbReference>
<evidence type="ECO:0000256" key="2">
    <source>
        <dbReference type="ARBA" id="ARBA00023315"/>
    </source>
</evidence>